<keyword evidence="4 8" id="KW-0479">Metal-binding</keyword>
<evidence type="ECO:0000256" key="4">
    <source>
        <dbReference type="ARBA" id="ARBA00022723"/>
    </source>
</evidence>
<dbReference type="Gene3D" id="3.20.20.150">
    <property type="entry name" value="Divalent-metal-dependent TIM barrel enzymes"/>
    <property type="match status" value="1"/>
</dbReference>
<evidence type="ECO:0000313" key="11">
    <source>
        <dbReference type="EMBL" id="EDY22016.1"/>
    </source>
</evidence>
<dbReference type="InterPro" id="IPR011047">
    <property type="entry name" value="Quinoprotein_ADH-like_sf"/>
</dbReference>
<evidence type="ECO:0000256" key="2">
    <source>
        <dbReference type="ARBA" id="ARBA00008156"/>
    </source>
</evidence>
<accession>B4CTX8</accession>
<dbReference type="eggNOG" id="COG1082">
    <property type="taxonomic scope" value="Bacteria"/>
</dbReference>
<dbReference type="Pfam" id="PF01011">
    <property type="entry name" value="PQQ"/>
    <property type="match status" value="2"/>
</dbReference>
<gene>
    <name evidence="11" type="ORF">CfE428DRAFT_0141</name>
</gene>
<dbReference type="InterPro" id="IPR036909">
    <property type="entry name" value="Cyt_c-like_dom_sf"/>
</dbReference>
<dbReference type="SMART" id="SM00564">
    <property type="entry name" value="PQQ"/>
    <property type="match status" value="4"/>
</dbReference>
<comment type="similarity">
    <text evidence="2">Belongs to the bacterial PQQ dehydrogenase family.</text>
</comment>
<keyword evidence="7 8" id="KW-0408">Iron</keyword>
<dbReference type="FunCoup" id="B4CTX8">
    <property type="interactions" value="44"/>
</dbReference>
<protein>
    <submittedName>
        <fullName evidence="11">Pyrrolo-quinoline quinone</fullName>
    </submittedName>
</protein>
<evidence type="ECO:0000256" key="7">
    <source>
        <dbReference type="ARBA" id="ARBA00023004"/>
    </source>
</evidence>
<dbReference type="InterPro" id="IPR013022">
    <property type="entry name" value="Xyl_isomerase-like_TIM-brl"/>
</dbReference>
<organism evidence="11 12">
    <name type="scientific">Chthoniobacter flavus Ellin428</name>
    <dbReference type="NCBI Taxonomy" id="497964"/>
    <lineage>
        <taxon>Bacteria</taxon>
        <taxon>Pseudomonadati</taxon>
        <taxon>Verrucomicrobiota</taxon>
        <taxon>Spartobacteria</taxon>
        <taxon>Chthoniobacterales</taxon>
        <taxon>Chthoniobacteraceae</taxon>
        <taxon>Chthoniobacter</taxon>
    </lineage>
</organism>
<sequence length="989" mass="109015" precursor="true">MFRRCLAVLLTLSLPALAESDPDLFAKDNLMAWCIVPFDGMKRGPEARAEMLEKLGLKHFAYDYRAEQIPTWGDELDALKRHGISLDAWWFPNTLNDEAKKALELFQRHHVHPQLWVTGGGAPTKSPEEQAQRVDTEAKRIRLIAEAAAQIGCKVGLYNHEQWFGEPENEIAIIEQLKKDGVNNVGLVYNFHHGHSQLDRFPELLEKMKPYLLAINLDGMFRDGNKIGRQIVPIGQGDLDLQLLRTIRDSGWQGPIGVLNHTGEDAEARLQDNLDGLAWLDGLLHGQRTPQPVPRSWRAPAWPPIAGDKSDGDELIIPAATDDELTRANGWPADTDMRKWERSLGGETSNRFTTLKQITKANVGKLEMAWTYHSGDGTSNIQCNPIIVDGVMFAPTGGWNIVALDATTGRELWRFTPEHQGKRLEDQPARRGLLYWKGDGDNRARVLFGAGNWIYALDPQTGKVIDSFGKNGRTDIPTAATAVGAIYRDVLVVAGYLGDIFGYDVRTGEPLWTFHTKPLPGEYGHNTWSHLEQGANCWGGMALDESRGIAYISTGSPKPNYLGMNHTGDNLFGDCVIAIDALTGKRVWHFQEIRHDVWDWDIPAPPNLVTVERNGIKVDAVAQVTKLGNTLLLDRTNGKPLFPYRLKRVKTELLPGDQAAPFEPMPELPEPFARQAFTPNDIPASPDVQAVVLPVIQRANTGAYPSIQPAKPTLLFNIHGGAEWTGATANPGTGMLYVTANEIPWFVTSFRDDDPEPAKPPTAGEQAYMTICVACHGPDRKGIGHAPPLRGVRHRLNEEQILEQLKNGRGSMPPMLPALKPEQVKPLIDFLLCRDRPIPPLDPKAPPKWTFGGWNRLQDAQGYPGCTPPWGTLTCVNLNTGKIAWKVPFGEYPELAEKGVPKTGQENFGGAMLTSTGVIVAGGTRDKKVRAFDASNGDELWSYQLPLHSTAPPASYEANGRQFIVVPVTGGGKLGGPTGDAWMAFALPK</sequence>
<dbReference type="GO" id="GO:0016491">
    <property type="term" value="F:oxidoreductase activity"/>
    <property type="evidence" value="ECO:0007669"/>
    <property type="project" value="UniProtKB-KW"/>
</dbReference>
<evidence type="ECO:0000259" key="10">
    <source>
        <dbReference type="PROSITE" id="PS51007"/>
    </source>
</evidence>
<evidence type="ECO:0000256" key="8">
    <source>
        <dbReference type="PROSITE-ProRule" id="PRU00433"/>
    </source>
</evidence>
<dbReference type="GO" id="GO:0046872">
    <property type="term" value="F:metal ion binding"/>
    <property type="evidence" value="ECO:0007669"/>
    <property type="project" value="UniProtKB-KW"/>
</dbReference>
<dbReference type="RefSeq" id="WP_006977468.1">
    <property type="nucleotide sequence ID" value="NZ_ABVL01000001.1"/>
</dbReference>
<evidence type="ECO:0000256" key="3">
    <source>
        <dbReference type="ARBA" id="ARBA00022617"/>
    </source>
</evidence>
<dbReference type="Gene3D" id="2.140.10.10">
    <property type="entry name" value="Quinoprotein alcohol dehydrogenase-like superfamily"/>
    <property type="match status" value="2"/>
</dbReference>
<feature type="domain" description="Cytochrome c" evidence="10">
    <location>
        <begin position="759"/>
        <end position="835"/>
    </location>
</feature>
<comment type="caution">
    <text evidence="11">The sequence shown here is derived from an EMBL/GenBank/DDBJ whole genome shotgun (WGS) entry which is preliminary data.</text>
</comment>
<dbReference type="InterPro" id="IPR002372">
    <property type="entry name" value="PQQ_rpt_dom"/>
</dbReference>
<dbReference type="Pfam" id="PF00034">
    <property type="entry name" value="Cytochrom_C"/>
    <property type="match status" value="1"/>
</dbReference>
<dbReference type="InterPro" id="IPR009056">
    <property type="entry name" value="Cyt_c-like_dom"/>
</dbReference>
<dbReference type="InterPro" id="IPR018391">
    <property type="entry name" value="PQQ_b-propeller_rpt"/>
</dbReference>
<evidence type="ECO:0000256" key="9">
    <source>
        <dbReference type="SAM" id="SignalP"/>
    </source>
</evidence>
<feature type="signal peptide" evidence="9">
    <location>
        <begin position="1"/>
        <end position="18"/>
    </location>
</feature>
<evidence type="ECO:0000256" key="5">
    <source>
        <dbReference type="ARBA" id="ARBA00022729"/>
    </source>
</evidence>
<evidence type="ECO:0000256" key="1">
    <source>
        <dbReference type="ARBA" id="ARBA00001931"/>
    </source>
</evidence>
<dbReference type="AlphaFoldDB" id="B4CTX8"/>
<keyword evidence="5 9" id="KW-0732">Signal</keyword>
<dbReference type="PROSITE" id="PS51007">
    <property type="entry name" value="CYTC"/>
    <property type="match status" value="1"/>
</dbReference>
<keyword evidence="3 8" id="KW-0349">Heme</keyword>
<dbReference type="Gene3D" id="1.10.760.10">
    <property type="entry name" value="Cytochrome c-like domain"/>
    <property type="match status" value="1"/>
</dbReference>
<comment type="cofactor">
    <cofactor evidence="1">
        <name>pyrroloquinoline quinone</name>
        <dbReference type="ChEBI" id="CHEBI:58442"/>
    </cofactor>
</comment>
<dbReference type="InterPro" id="IPR036237">
    <property type="entry name" value="Xyl_isomerase-like_sf"/>
</dbReference>
<keyword evidence="12" id="KW-1185">Reference proteome</keyword>
<dbReference type="InParanoid" id="B4CTX8"/>
<name>B4CTX8_9BACT</name>
<evidence type="ECO:0000313" key="12">
    <source>
        <dbReference type="Proteomes" id="UP000005824"/>
    </source>
</evidence>
<dbReference type="STRING" id="497964.CfE428DRAFT_0141"/>
<dbReference type="SUPFAM" id="SSF50998">
    <property type="entry name" value="Quinoprotein alcohol dehydrogenase-like"/>
    <property type="match status" value="1"/>
</dbReference>
<dbReference type="EMBL" id="ABVL01000001">
    <property type="protein sequence ID" value="EDY22016.1"/>
    <property type="molecule type" value="Genomic_DNA"/>
</dbReference>
<dbReference type="Proteomes" id="UP000005824">
    <property type="component" value="Unassembled WGS sequence"/>
</dbReference>
<dbReference type="eggNOG" id="COG4993">
    <property type="taxonomic scope" value="Bacteria"/>
</dbReference>
<keyword evidence="6" id="KW-0560">Oxidoreductase</keyword>
<dbReference type="GO" id="GO:0020037">
    <property type="term" value="F:heme binding"/>
    <property type="evidence" value="ECO:0007669"/>
    <property type="project" value="InterPro"/>
</dbReference>
<feature type="chain" id="PRO_5002800156" evidence="9">
    <location>
        <begin position="19"/>
        <end position="989"/>
    </location>
</feature>
<dbReference type="GO" id="GO:0009055">
    <property type="term" value="F:electron transfer activity"/>
    <property type="evidence" value="ECO:0007669"/>
    <property type="project" value="InterPro"/>
</dbReference>
<evidence type="ECO:0000256" key="6">
    <source>
        <dbReference type="ARBA" id="ARBA00023002"/>
    </source>
</evidence>
<dbReference type="PANTHER" id="PTHR32303:SF4">
    <property type="entry name" value="QUINOPROTEIN GLUCOSE DEHYDROGENASE"/>
    <property type="match status" value="1"/>
</dbReference>
<dbReference type="PANTHER" id="PTHR32303">
    <property type="entry name" value="QUINOPROTEIN ALCOHOL DEHYDROGENASE (CYTOCHROME C)"/>
    <property type="match status" value="1"/>
</dbReference>
<dbReference type="Pfam" id="PF01261">
    <property type="entry name" value="AP_endonuc_2"/>
    <property type="match status" value="1"/>
</dbReference>
<proteinExistence type="inferred from homology"/>
<dbReference type="SUPFAM" id="SSF51658">
    <property type="entry name" value="Xylose isomerase-like"/>
    <property type="match status" value="1"/>
</dbReference>
<dbReference type="SUPFAM" id="SSF46626">
    <property type="entry name" value="Cytochrome c"/>
    <property type="match status" value="1"/>
</dbReference>
<reference evidence="11 12" key="1">
    <citation type="journal article" date="2011" name="J. Bacteriol.">
        <title>Genome sequence of Chthoniobacter flavus Ellin428, an aerobic heterotrophic soil bacterium.</title>
        <authorList>
            <person name="Kant R."/>
            <person name="van Passel M.W."/>
            <person name="Palva A."/>
            <person name="Lucas S."/>
            <person name="Lapidus A."/>
            <person name="Glavina Del Rio T."/>
            <person name="Dalin E."/>
            <person name="Tice H."/>
            <person name="Bruce D."/>
            <person name="Goodwin L."/>
            <person name="Pitluck S."/>
            <person name="Larimer F.W."/>
            <person name="Land M.L."/>
            <person name="Hauser L."/>
            <person name="Sangwan P."/>
            <person name="de Vos W.M."/>
            <person name="Janssen P.H."/>
            <person name="Smidt H."/>
        </authorList>
    </citation>
    <scope>NUCLEOTIDE SEQUENCE [LARGE SCALE GENOMIC DNA]</scope>
    <source>
        <strain evidence="11 12">Ellin428</strain>
    </source>
</reference>